<evidence type="ECO:0000256" key="2">
    <source>
        <dbReference type="ARBA" id="ARBA00009142"/>
    </source>
</evidence>
<reference evidence="7" key="1">
    <citation type="submission" date="2020-10" db="EMBL/GenBank/DDBJ databases">
        <authorList>
            <person name="Gilroy R."/>
        </authorList>
    </citation>
    <scope>NUCLEOTIDE SEQUENCE</scope>
    <source>
        <strain evidence="7">ChiBcolR7-354</strain>
    </source>
</reference>
<comment type="subcellular location">
    <subcellularLocation>
        <location evidence="6">Cell membrane</location>
        <topology evidence="6">Multi-pass membrane protein</topology>
    </subcellularLocation>
    <subcellularLocation>
        <location evidence="1">Membrane</location>
        <topology evidence="1">Multi-pass membrane protein</topology>
    </subcellularLocation>
</comment>
<protein>
    <recommendedName>
        <fullName evidence="6">Probable membrane transporter protein</fullName>
    </recommendedName>
</protein>
<evidence type="ECO:0000256" key="1">
    <source>
        <dbReference type="ARBA" id="ARBA00004141"/>
    </source>
</evidence>
<feature type="transmembrane region" description="Helical" evidence="6">
    <location>
        <begin position="205"/>
        <end position="227"/>
    </location>
</feature>
<comment type="similarity">
    <text evidence="2 6">Belongs to the 4-toluene sulfonate uptake permease (TSUP) (TC 2.A.102) family.</text>
</comment>
<feature type="transmembrane region" description="Helical" evidence="6">
    <location>
        <begin position="35"/>
        <end position="55"/>
    </location>
</feature>
<dbReference type="EMBL" id="DVGA01000069">
    <property type="protein sequence ID" value="HIQ78987.1"/>
    <property type="molecule type" value="Genomic_DNA"/>
</dbReference>
<reference evidence="7" key="2">
    <citation type="journal article" date="2021" name="PeerJ">
        <title>Extensive microbial diversity within the chicken gut microbiome revealed by metagenomics and culture.</title>
        <authorList>
            <person name="Gilroy R."/>
            <person name="Ravi A."/>
            <person name="Getino M."/>
            <person name="Pursley I."/>
            <person name="Horton D.L."/>
            <person name="Alikhan N.F."/>
            <person name="Baker D."/>
            <person name="Gharbi K."/>
            <person name="Hall N."/>
            <person name="Watson M."/>
            <person name="Adriaenssens E.M."/>
            <person name="Foster-Nyarko E."/>
            <person name="Jarju S."/>
            <person name="Secka A."/>
            <person name="Antonio M."/>
            <person name="Oren A."/>
            <person name="Chaudhuri R.R."/>
            <person name="La Ragione R."/>
            <person name="Hildebrand F."/>
            <person name="Pallen M.J."/>
        </authorList>
    </citation>
    <scope>NUCLEOTIDE SEQUENCE</scope>
    <source>
        <strain evidence="7">ChiBcolR7-354</strain>
    </source>
</reference>
<feature type="transmembrane region" description="Helical" evidence="6">
    <location>
        <begin position="76"/>
        <end position="94"/>
    </location>
</feature>
<dbReference type="Proteomes" id="UP000824262">
    <property type="component" value="Unassembled WGS sequence"/>
</dbReference>
<organism evidence="7 8">
    <name type="scientific">Candidatus Scatomorpha intestinavium</name>
    <dbReference type="NCBI Taxonomy" id="2840922"/>
    <lineage>
        <taxon>Bacteria</taxon>
        <taxon>Bacillati</taxon>
        <taxon>Bacillota</taxon>
        <taxon>Clostridia</taxon>
        <taxon>Eubacteriales</taxon>
        <taxon>Candidatus Scatomorpha</taxon>
    </lineage>
</organism>
<name>A0A9D0ZE73_9FIRM</name>
<keyword evidence="6" id="KW-1003">Cell membrane</keyword>
<feature type="transmembrane region" description="Helical" evidence="6">
    <location>
        <begin position="106"/>
        <end position="124"/>
    </location>
</feature>
<dbReference type="Pfam" id="PF01925">
    <property type="entry name" value="TauE"/>
    <property type="match status" value="1"/>
</dbReference>
<feature type="transmembrane region" description="Helical" evidence="6">
    <location>
        <begin position="239"/>
        <end position="256"/>
    </location>
</feature>
<keyword evidence="5 6" id="KW-0472">Membrane</keyword>
<dbReference type="PANTHER" id="PTHR43701:SF2">
    <property type="entry name" value="MEMBRANE TRANSPORTER PROTEIN YJNA-RELATED"/>
    <property type="match status" value="1"/>
</dbReference>
<evidence type="ECO:0000256" key="3">
    <source>
        <dbReference type="ARBA" id="ARBA00022692"/>
    </source>
</evidence>
<evidence type="ECO:0000313" key="7">
    <source>
        <dbReference type="EMBL" id="HIQ78987.1"/>
    </source>
</evidence>
<comment type="caution">
    <text evidence="7">The sequence shown here is derived from an EMBL/GenBank/DDBJ whole genome shotgun (WGS) entry which is preliminary data.</text>
</comment>
<dbReference type="PANTHER" id="PTHR43701">
    <property type="entry name" value="MEMBRANE TRANSPORTER PROTEIN MJ0441-RELATED"/>
    <property type="match status" value="1"/>
</dbReference>
<sequence length="260" mass="26949">MLQALIYFLICLAATTAGGISGVGGGVIIKPVLDAVSGMGVAAVSFLSGCTVLAMTATSMLRSRGGSVKVEKRRGTLLALGAAVGGILGKELFEIVRNSGGATVDIVQQIMMILLTAGVFIYTLRHEGVKTRNVQNAPACVMIGLTLGLVSAFLGIGGGPINLAVLSFCFSMDSKTAALNSLYIILFSQAASFLNTIVRGTVPEFDWLILIAMCAGGVIGGILGRSISARLTNKGVDRLFLVIMAVITAISCYNLYNCFA</sequence>
<evidence type="ECO:0000256" key="5">
    <source>
        <dbReference type="ARBA" id="ARBA00023136"/>
    </source>
</evidence>
<dbReference type="InterPro" id="IPR051598">
    <property type="entry name" value="TSUP/Inactive_protease-like"/>
</dbReference>
<accession>A0A9D0ZE73</accession>
<evidence type="ECO:0000256" key="4">
    <source>
        <dbReference type="ARBA" id="ARBA00022989"/>
    </source>
</evidence>
<dbReference type="InterPro" id="IPR002781">
    <property type="entry name" value="TM_pro_TauE-like"/>
</dbReference>
<dbReference type="GO" id="GO:0005886">
    <property type="term" value="C:plasma membrane"/>
    <property type="evidence" value="ECO:0007669"/>
    <property type="project" value="UniProtKB-SubCell"/>
</dbReference>
<feature type="transmembrane region" description="Helical" evidence="6">
    <location>
        <begin position="177"/>
        <end position="198"/>
    </location>
</feature>
<evidence type="ECO:0000313" key="8">
    <source>
        <dbReference type="Proteomes" id="UP000824262"/>
    </source>
</evidence>
<dbReference type="AlphaFoldDB" id="A0A9D0ZE73"/>
<gene>
    <name evidence="7" type="ORF">IAB77_06980</name>
</gene>
<keyword evidence="4 6" id="KW-1133">Transmembrane helix</keyword>
<keyword evidence="3 6" id="KW-0812">Transmembrane</keyword>
<evidence type="ECO:0000256" key="6">
    <source>
        <dbReference type="RuleBase" id="RU363041"/>
    </source>
</evidence>
<feature type="transmembrane region" description="Helical" evidence="6">
    <location>
        <begin position="136"/>
        <end position="157"/>
    </location>
</feature>
<proteinExistence type="inferred from homology"/>